<feature type="transmembrane region" description="Helical" evidence="1">
    <location>
        <begin position="176"/>
        <end position="209"/>
    </location>
</feature>
<dbReference type="AlphaFoldDB" id="A0A3D8LDK0"/>
<proteinExistence type="predicted"/>
<feature type="transmembrane region" description="Helical" evidence="1">
    <location>
        <begin position="338"/>
        <end position="357"/>
    </location>
</feature>
<dbReference type="Pfam" id="PF19528">
    <property type="entry name" value="DUF6056"/>
    <property type="match status" value="1"/>
</dbReference>
<evidence type="ECO:0000256" key="1">
    <source>
        <dbReference type="SAM" id="Phobius"/>
    </source>
</evidence>
<dbReference type="Proteomes" id="UP000256708">
    <property type="component" value="Unassembled WGS sequence"/>
</dbReference>
<keyword evidence="1" id="KW-0812">Transmembrane</keyword>
<keyword evidence="1" id="KW-1133">Transmembrane helix</keyword>
<feature type="transmembrane region" description="Helical" evidence="1">
    <location>
        <begin position="378"/>
        <end position="398"/>
    </location>
</feature>
<protein>
    <recommendedName>
        <fullName evidence="4">Glycosyltransferase RgtA/B/C/D-like domain-containing protein</fullName>
    </recommendedName>
</protein>
<dbReference type="InterPro" id="IPR045691">
    <property type="entry name" value="DUF6056"/>
</dbReference>
<dbReference type="OrthoDB" id="1081881at2"/>
<comment type="caution">
    <text evidence="2">The sequence shown here is derived from an EMBL/GenBank/DDBJ whole genome shotgun (WGS) entry which is preliminary data.</text>
</comment>
<name>A0A3D8LDK0_9BACT</name>
<feature type="transmembrane region" description="Helical" evidence="1">
    <location>
        <begin position="143"/>
        <end position="164"/>
    </location>
</feature>
<evidence type="ECO:0008006" key="4">
    <source>
        <dbReference type="Google" id="ProtNLM"/>
    </source>
</evidence>
<keyword evidence="3" id="KW-1185">Reference proteome</keyword>
<organism evidence="2 3">
    <name type="scientific">Pontibacter diazotrophicus</name>
    <dbReference type="NCBI Taxonomy" id="1400979"/>
    <lineage>
        <taxon>Bacteria</taxon>
        <taxon>Pseudomonadati</taxon>
        <taxon>Bacteroidota</taxon>
        <taxon>Cytophagia</taxon>
        <taxon>Cytophagales</taxon>
        <taxon>Hymenobacteraceae</taxon>
        <taxon>Pontibacter</taxon>
    </lineage>
</organism>
<gene>
    <name evidence="2" type="ORF">DXT99_08605</name>
</gene>
<evidence type="ECO:0000313" key="2">
    <source>
        <dbReference type="EMBL" id="RDV15539.1"/>
    </source>
</evidence>
<feature type="transmembrane region" description="Helical" evidence="1">
    <location>
        <begin position="12"/>
        <end position="34"/>
    </location>
</feature>
<feature type="transmembrane region" description="Helical" evidence="1">
    <location>
        <begin position="221"/>
        <end position="241"/>
    </location>
</feature>
<feature type="transmembrane region" description="Helical" evidence="1">
    <location>
        <begin position="277"/>
        <end position="294"/>
    </location>
</feature>
<reference evidence="3" key="1">
    <citation type="submission" date="2018-08" db="EMBL/GenBank/DDBJ databases">
        <authorList>
            <person name="Liu Z.-W."/>
            <person name="Du Z.-J."/>
        </authorList>
    </citation>
    <scope>NUCLEOTIDE SEQUENCE [LARGE SCALE GENOMIC DNA]</scope>
    <source>
        <strain evidence="3">H4X</strain>
    </source>
</reference>
<feature type="transmembrane region" description="Helical" evidence="1">
    <location>
        <begin position="112"/>
        <end position="131"/>
    </location>
</feature>
<dbReference type="EMBL" id="QRGR01000008">
    <property type="protein sequence ID" value="RDV15539.1"/>
    <property type="molecule type" value="Genomic_DNA"/>
</dbReference>
<keyword evidence="1" id="KW-0472">Membrane</keyword>
<feature type="transmembrane region" description="Helical" evidence="1">
    <location>
        <begin position="86"/>
        <end position="105"/>
    </location>
</feature>
<sequence length="497" mass="55889">MPIGLGVAKRQYTIILVLVGFYTLLPFLILTAYVHPSYDDYQIALRDGVGGFWETQADIYFNWSGRYFATAISRINPLIYWPLSVYNLYAAALLVLLTGAFYFLIRAVCKKYFSELEIAAICSVILAVYFVQMPDIAQGIYWFSGYMTYQFANILTLLLLLCLYQFFHVTGRLFKMIYILLSAVLATAVIGSNEMSLVGVMVLLTFILFTSWNKSFTNRPYLFFLFVICVAASLTAVLAPGNYARMPTQNNPANLVLSVTGALGLTAIAFYKWGAVVVAASLLYALLWGIPIASKAKNSIFFEVNFSVAIISYVASVTLMYFVFAWATGDRAGTRVEIVIYFFFVLGWFYNLQLLLNRYFKEKPVTETTLSKLLPAPLLFLLLLSLTNINSNITTAYLDLISGNAQVFDEELNRRYSYIYHSSCSSCSVPALSVLPKSLYILHMLPKSESEEMGVNDSFAAYWGKQHVELEGPVPDIKDNIEIVKDIGKGLRNRLLD</sequence>
<feature type="transmembrane region" description="Helical" evidence="1">
    <location>
        <begin position="306"/>
        <end position="326"/>
    </location>
</feature>
<dbReference type="RefSeq" id="WP_115565134.1">
    <property type="nucleotide sequence ID" value="NZ_QRGR01000008.1"/>
</dbReference>
<feature type="transmembrane region" description="Helical" evidence="1">
    <location>
        <begin position="253"/>
        <end position="271"/>
    </location>
</feature>
<accession>A0A3D8LDK0</accession>
<evidence type="ECO:0000313" key="3">
    <source>
        <dbReference type="Proteomes" id="UP000256708"/>
    </source>
</evidence>